<keyword evidence="1" id="KW-0812">Transmembrane</keyword>
<sequence length="189" mass="21786">MQKNAVSKASRAKIFLKFLQLGWPNITFWTWEFLFNVPLIKIYPTVLRKVGLAPTTVVLYVGQAISFVAAYLSSIYGHRTGVLTRMRVKEVREAVGDEERGYLINVMEHKTVRKFGTAQLYLEAEEYGWFRNWLRLRSRAVPTNPFFFSSLGRGEGEDLICYFRMAWAEMGLKGACALWSTLNNVLFPQ</sequence>
<name>A0A6G0HG30_LARCR</name>
<dbReference type="AlphaFoldDB" id="A0A6G0HG30"/>
<comment type="caution">
    <text evidence="2">The sequence shown here is derived from an EMBL/GenBank/DDBJ whole genome shotgun (WGS) entry which is preliminary data.</text>
</comment>
<organism evidence="2 3">
    <name type="scientific">Larimichthys crocea</name>
    <name type="common">Large yellow croaker</name>
    <name type="synonym">Pseudosciaena crocea</name>
    <dbReference type="NCBI Taxonomy" id="215358"/>
    <lineage>
        <taxon>Eukaryota</taxon>
        <taxon>Metazoa</taxon>
        <taxon>Chordata</taxon>
        <taxon>Craniata</taxon>
        <taxon>Vertebrata</taxon>
        <taxon>Euteleostomi</taxon>
        <taxon>Actinopterygii</taxon>
        <taxon>Neopterygii</taxon>
        <taxon>Teleostei</taxon>
        <taxon>Neoteleostei</taxon>
        <taxon>Acanthomorphata</taxon>
        <taxon>Eupercaria</taxon>
        <taxon>Sciaenidae</taxon>
        <taxon>Larimichthys</taxon>
    </lineage>
</organism>
<protein>
    <submittedName>
        <fullName evidence="2">Uncharacterized protein</fullName>
    </submittedName>
</protein>
<dbReference type="Proteomes" id="UP000424527">
    <property type="component" value="Unassembled WGS sequence"/>
</dbReference>
<feature type="transmembrane region" description="Helical" evidence="1">
    <location>
        <begin position="52"/>
        <end position="77"/>
    </location>
</feature>
<reference evidence="2 3" key="1">
    <citation type="submission" date="2019-07" db="EMBL/GenBank/DDBJ databases">
        <title>Chromosome genome assembly for large yellow croaker.</title>
        <authorList>
            <person name="Xiao S."/>
        </authorList>
    </citation>
    <scope>NUCLEOTIDE SEQUENCE [LARGE SCALE GENOMIC DNA]</scope>
    <source>
        <strain evidence="2">JMULYC20181020</strain>
        <tissue evidence="2">Muscle</tissue>
    </source>
</reference>
<keyword evidence="3" id="KW-1185">Reference proteome</keyword>
<feature type="transmembrane region" description="Helical" evidence="1">
    <location>
        <begin position="21"/>
        <end position="40"/>
    </location>
</feature>
<gene>
    <name evidence="2" type="ORF">D5F01_LYC23780</name>
</gene>
<accession>A0A6G0HG30</accession>
<proteinExistence type="predicted"/>
<keyword evidence="1" id="KW-0472">Membrane</keyword>
<evidence type="ECO:0000313" key="2">
    <source>
        <dbReference type="EMBL" id="KAE8278140.1"/>
    </source>
</evidence>
<dbReference type="EMBL" id="REGW02000032">
    <property type="protein sequence ID" value="KAE8278140.1"/>
    <property type="molecule type" value="Genomic_DNA"/>
</dbReference>
<evidence type="ECO:0000256" key="1">
    <source>
        <dbReference type="SAM" id="Phobius"/>
    </source>
</evidence>
<keyword evidence="1" id="KW-1133">Transmembrane helix</keyword>
<evidence type="ECO:0000313" key="3">
    <source>
        <dbReference type="Proteomes" id="UP000424527"/>
    </source>
</evidence>